<dbReference type="GeneID" id="54574082"/>
<dbReference type="EMBL" id="ML987191">
    <property type="protein sequence ID" value="KAF2253326.1"/>
    <property type="molecule type" value="Genomic_DNA"/>
</dbReference>
<proteinExistence type="predicted"/>
<gene>
    <name evidence="1" type="ORF">BU26DRAFT_220898</name>
</gene>
<dbReference type="Proteomes" id="UP000800094">
    <property type="component" value="Unassembled WGS sequence"/>
</dbReference>
<evidence type="ECO:0000313" key="2">
    <source>
        <dbReference type="Proteomes" id="UP000800094"/>
    </source>
</evidence>
<dbReference type="AlphaFoldDB" id="A0A6A6ISE0"/>
<sequence length="166" mass="18281">MSLYTVLPSTPRLDELVAAVILGDQSSLPTKGGAVLNQYAWPREQEVAVKEEVFRRAREVEAAVSWATVKAPKTKLVPVRLISGELTTGPDNLAILLPFQPREVLEQAELQTWRKGTSRWKTKLMPGLILIHPSVCFIMPDNVPFGPLLCNILPSDNAKQPEGSEG</sequence>
<reference evidence="1" key="1">
    <citation type="journal article" date="2020" name="Stud. Mycol.">
        <title>101 Dothideomycetes genomes: a test case for predicting lifestyles and emergence of pathogens.</title>
        <authorList>
            <person name="Haridas S."/>
            <person name="Albert R."/>
            <person name="Binder M."/>
            <person name="Bloem J."/>
            <person name="Labutti K."/>
            <person name="Salamov A."/>
            <person name="Andreopoulos B."/>
            <person name="Baker S."/>
            <person name="Barry K."/>
            <person name="Bills G."/>
            <person name="Bluhm B."/>
            <person name="Cannon C."/>
            <person name="Castanera R."/>
            <person name="Culley D."/>
            <person name="Daum C."/>
            <person name="Ezra D."/>
            <person name="Gonzalez J."/>
            <person name="Henrissat B."/>
            <person name="Kuo A."/>
            <person name="Liang C."/>
            <person name="Lipzen A."/>
            <person name="Lutzoni F."/>
            <person name="Magnuson J."/>
            <person name="Mondo S."/>
            <person name="Nolan M."/>
            <person name="Ohm R."/>
            <person name="Pangilinan J."/>
            <person name="Park H.-J."/>
            <person name="Ramirez L."/>
            <person name="Alfaro M."/>
            <person name="Sun H."/>
            <person name="Tritt A."/>
            <person name="Yoshinaga Y."/>
            <person name="Zwiers L.-H."/>
            <person name="Turgeon B."/>
            <person name="Goodwin S."/>
            <person name="Spatafora J."/>
            <person name="Crous P."/>
            <person name="Grigoriev I."/>
        </authorList>
    </citation>
    <scope>NUCLEOTIDE SEQUENCE</scope>
    <source>
        <strain evidence="1">CBS 122368</strain>
    </source>
</reference>
<organism evidence="1 2">
    <name type="scientific">Trematosphaeria pertusa</name>
    <dbReference type="NCBI Taxonomy" id="390896"/>
    <lineage>
        <taxon>Eukaryota</taxon>
        <taxon>Fungi</taxon>
        <taxon>Dikarya</taxon>
        <taxon>Ascomycota</taxon>
        <taxon>Pezizomycotina</taxon>
        <taxon>Dothideomycetes</taxon>
        <taxon>Pleosporomycetidae</taxon>
        <taxon>Pleosporales</taxon>
        <taxon>Massarineae</taxon>
        <taxon>Trematosphaeriaceae</taxon>
        <taxon>Trematosphaeria</taxon>
    </lineage>
</organism>
<dbReference type="OrthoDB" id="3789527at2759"/>
<protein>
    <submittedName>
        <fullName evidence="1">Uncharacterized protein</fullName>
    </submittedName>
</protein>
<dbReference type="RefSeq" id="XP_033688330.1">
    <property type="nucleotide sequence ID" value="XM_033820752.1"/>
</dbReference>
<accession>A0A6A6ISE0</accession>
<evidence type="ECO:0000313" key="1">
    <source>
        <dbReference type="EMBL" id="KAF2253326.1"/>
    </source>
</evidence>
<keyword evidence="2" id="KW-1185">Reference proteome</keyword>
<name>A0A6A6ISE0_9PLEO</name>